<accession>A0AAV0UEW7</accession>
<dbReference type="Pfam" id="PF12146">
    <property type="entry name" value="Hydrolase_4"/>
    <property type="match status" value="1"/>
</dbReference>
<dbReference type="EMBL" id="CANTFL010001260">
    <property type="protein sequence ID" value="CAI5735389.1"/>
    <property type="molecule type" value="Genomic_DNA"/>
</dbReference>
<dbReference type="InterPro" id="IPR051044">
    <property type="entry name" value="MAG_DAG_Lipase"/>
</dbReference>
<sequence length="333" mass="37527">MSARAWSSSHSSSSSTSFRSSRGNYTPAGLRHFEGRFQSLRSHKLFYYSLYPPHNHTLRGVVLYLHGAGDHCRRYVPLYERLCEEGFGIITYDLVNHGASDCDRHTTRGHVRSFRQLVEDTNTYVTFAKTSVFPLVGPLSLPLIIAGTSFGSLVGLHVALSGVHKFCAGFWAGPTVGMEMSTLWKMQAALIQPLSLLLPRVRLVPGVDYQLLWRDPGMLEDFKADSLATMSDITARTMQQTLRAMHRLTRDSRLQQADSDFCALSMLFLVGSEDHIADQGVTRRFYDKLANTDKAFAAFDGVFHSVFEDPEQDEVFACLSQWLRSRFPELQTK</sequence>
<evidence type="ECO:0000313" key="3">
    <source>
        <dbReference type="EMBL" id="CAI5735389.1"/>
    </source>
</evidence>
<gene>
    <name evidence="3" type="ORF">HBR001_LOCUS6472</name>
</gene>
<evidence type="ECO:0000256" key="1">
    <source>
        <dbReference type="SAM" id="MobiDB-lite"/>
    </source>
</evidence>
<evidence type="ECO:0000259" key="2">
    <source>
        <dbReference type="Pfam" id="PF12146"/>
    </source>
</evidence>
<dbReference type="InterPro" id="IPR029058">
    <property type="entry name" value="AB_hydrolase_fold"/>
</dbReference>
<dbReference type="PANTHER" id="PTHR11614">
    <property type="entry name" value="PHOSPHOLIPASE-RELATED"/>
    <property type="match status" value="1"/>
</dbReference>
<dbReference type="AlphaFoldDB" id="A0AAV0UEW7"/>
<organism evidence="3 4">
    <name type="scientific">Hyaloperonospora brassicae</name>
    <name type="common">Brassica downy mildew</name>
    <name type="synonym">Peronospora brassicae</name>
    <dbReference type="NCBI Taxonomy" id="162125"/>
    <lineage>
        <taxon>Eukaryota</taxon>
        <taxon>Sar</taxon>
        <taxon>Stramenopiles</taxon>
        <taxon>Oomycota</taxon>
        <taxon>Peronosporomycetes</taxon>
        <taxon>Peronosporales</taxon>
        <taxon>Peronosporaceae</taxon>
        <taxon>Hyaloperonospora</taxon>
    </lineage>
</organism>
<comment type="caution">
    <text evidence="3">The sequence shown here is derived from an EMBL/GenBank/DDBJ whole genome shotgun (WGS) entry which is preliminary data.</text>
</comment>
<feature type="compositionally biased region" description="Low complexity" evidence="1">
    <location>
        <begin position="1"/>
        <end position="22"/>
    </location>
</feature>
<reference evidence="3" key="1">
    <citation type="submission" date="2022-12" db="EMBL/GenBank/DDBJ databases">
        <authorList>
            <person name="Webb A."/>
        </authorList>
    </citation>
    <scope>NUCLEOTIDE SEQUENCE</scope>
    <source>
        <strain evidence="3">Hp1</strain>
    </source>
</reference>
<dbReference type="InterPro" id="IPR022742">
    <property type="entry name" value="Hydrolase_4"/>
</dbReference>
<dbReference type="Proteomes" id="UP001162031">
    <property type="component" value="Unassembled WGS sequence"/>
</dbReference>
<dbReference type="Gene3D" id="3.40.50.1820">
    <property type="entry name" value="alpha/beta hydrolase"/>
    <property type="match status" value="1"/>
</dbReference>
<name>A0AAV0UEW7_HYABA</name>
<feature type="region of interest" description="Disordered" evidence="1">
    <location>
        <begin position="1"/>
        <end position="23"/>
    </location>
</feature>
<protein>
    <recommendedName>
        <fullName evidence="2">Serine aminopeptidase S33 domain-containing protein</fullName>
    </recommendedName>
</protein>
<evidence type="ECO:0000313" key="4">
    <source>
        <dbReference type="Proteomes" id="UP001162031"/>
    </source>
</evidence>
<proteinExistence type="predicted"/>
<feature type="domain" description="Serine aminopeptidase S33" evidence="2">
    <location>
        <begin position="59"/>
        <end position="311"/>
    </location>
</feature>
<keyword evidence="4" id="KW-1185">Reference proteome</keyword>
<dbReference type="SUPFAM" id="SSF53474">
    <property type="entry name" value="alpha/beta-Hydrolases"/>
    <property type="match status" value="1"/>
</dbReference>